<dbReference type="GO" id="GO:0005886">
    <property type="term" value="C:plasma membrane"/>
    <property type="evidence" value="ECO:0007669"/>
    <property type="project" value="TreeGrafter"/>
</dbReference>
<feature type="transmembrane region" description="Helical" evidence="7">
    <location>
        <begin position="673"/>
        <end position="693"/>
    </location>
</feature>
<feature type="transmembrane region" description="Helical" evidence="7">
    <location>
        <begin position="579"/>
        <end position="604"/>
    </location>
</feature>
<evidence type="ECO:0000256" key="4">
    <source>
        <dbReference type="ARBA" id="ARBA00022989"/>
    </source>
</evidence>
<reference evidence="9" key="1">
    <citation type="submission" date="2021-10" db="EMBL/GenBank/DDBJ databases">
        <title>De novo Genome Assembly of Clathrus columnatus (Basidiomycota, Fungi) Using Illumina and Nanopore Sequence Data.</title>
        <authorList>
            <person name="Ogiso-Tanaka E."/>
            <person name="Itagaki H."/>
            <person name="Hosoya T."/>
            <person name="Hosaka K."/>
        </authorList>
    </citation>
    <scope>NUCLEOTIDE SEQUENCE</scope>
    <source>
        <strain evidence="9">MO-923</strain>
    </source>
</reference>
<keyword evidence="10" id="KW-1185">Reference proteome</keyword>
<dbReference type="InterPro" id="IPR011701">
    <property type="entry name" value="MFS"/>
</dbReference>
<comment type="subcellular location">
    <subcellularLocation>
        <location evidence="1">Membrane</location>
        <topology evidence="1">Multi-pass membrane protein</topology>
    </subcellularLocation>
</comment>
<evidence type="ECO:0000256" key="1">
    <source>
        <dbReference type="ARBA" id="ARBA00004141"/>
    </source>
</evidence>
<dbReference type="InterPro" id="IPR036259">
    <property type="entry name" value="MFS_trans_sf"/>
</dbReference>
<evidence type="ECO:0000313" key="9">
    <source>
        <dbReference type="EMBL" id="GJJ08253.1"/>
    </source>
</evidence>
<evidence type="ECO:0000313" key="10">
    <source>
        <dbReference type="Proteomes" id="UP001050691"/>
    </source>
</evidence>
<feature type="transmembrane region" description="Helical" evidence="7">
    <location>
        <begin position="537"/>
        <end position="559"/>
    </location>
</feature>
<keyword evidence="4 7" id="KW-1133">Transmembrane helix</keyword>
<feature type="transmembrane region" description="Helical" evidence="7">
    <location>
        <begin position="489"/>
        <end position="510"/>
    </location>
</feature>
<dbReference type="Pfam" id="PF07690">
    <property type="entry name" value="MFS_1"/>
    <property type="match status" value="1"/>
</dbReference>
<organism evidence="9 10">
    <name type="scientific">Clathrus columnatus</name>
    <dbReference type="NCBI Taxonomy" id="1419009"/>
    <lineage>
        <taxon>Eukaryota</taxon>
        <taxon>Fungi</taxon>
        <taxon>Dikarya</taxon>
        <taxon>Basidiomycota</taxon>
        <taxon>Agaricomycotina</taxon>
        <taxon>Agaricomycetes</taxon>
        <taxon>Phallomycetidae</taxon>
        <taxon>Phallales</taxon>
        <taxon>Clathraceae</taxon>
        <taxon>Clathrus</taxon>
    </lineage>
</organism>
<dbReference type="SUPFAM" id="SSF103473">
    <property type="entry name" value="MFS general substrate transporter"/>
    <property type="match status" value="1"/>
</dbReference>
<feature type="region of interest" description="Disordered" evidence="6">
    <location>
        <begin position="758"/>
        <end position="778"/>
    </location>
</feature>
<evidence type="ECO:0000256" key="5">
    <source>
        <dbReference type="ARBA" id="ARBA00023136"/>
    </source>
</evidence>
<feature type="transmembrane region" description="Helical" evidence="7">
    <location>
        <begin position="637"/>
        <end position="661"/>
    </location>
</feature>
<feature type="region of interest" description="Disordered" evidence="6">
    <location>
        <begin position="65"/>
        <end position="148"/>
    </location>
</feature>
<feature type="compositionally biased region" description="Acidic residues" evidence="6">
    <location>
        <begin position="112"/>
        <end position="122"/>
    </location>
</feature>
<feature type="compositionally biased region" description="Basic and acidic residues" evidence="6">
    <location>
        <begin position="767"/>
        <end position="778"/>
    </location>
</feature>
<dbReference type="GO" id="GO:0005681">
    <property type="term" value="C:spliceosomal complex"/>
    <property type="evidence" value="ECO:0007669"/>
    <property type="project" value="InterPro"/>
</dbReference>
<feature type="transmembrane region" description="Helical" evidence="7">
    <location>
        <begin position="357"/>
        <end position="376"/>
    </location>
</feature>
<feature type="transmembrane region" description="Helical" evidence="7">
    <location>
        <begin position="611"/>
        <end position="631"/>
    </location>
</feature>
<name>A0AAV5A474_9AGAM</name>
<keyword evidence="3 7" id="KW-0812">Transmembrane</keyword>
<comment type="caution">
    <text evidence="9">The sequence shown here is derived from an EMBL/GenBank/DDBJ whole genome shotgun (WGS) entry which is preliminary data.</text>
</comment>
<sequence length="778" mass="85405">MSTAHRPTWDPAQAREVKGGSRQYSSRDMAAHTKLKFRQPGQTSSAEVAKLDLRAELLIAEEEARERKRKAEGLPPTSSVAAAAIENGTSTSNGEDESNKRRKLLQETLDLDKDDDDDEEESAEKNGDEQDEDGDDDDEEEDDDEDETAELLRELEKIKRERAEEKARQEREKSATDELAREYEIATANPLLNLQAALGQASHTATTGFTVKRRWDDDLIFKNQAMNDPKHGGQFEIHVQVHQGMFFYPTSLLAIKKSEFPLVIASVGRSKSPRKFWLISHALVDPFITDGLSIRFVSVAFPSPSTMRPLSQVSLIFACGTALFSDGYVNSVIGTVVAIIRRKFGDNVITTNQDTTVTSIGFAGTVVGMLTFGYISDKFGRKFGMMTATGIIVLFSFLSACSQGIHGSTQGLIAALIVFRFFLGIGIGAEYPCGSVAASEQSEEEGIAKNAQNRWFALATNSMIDFGFVIGAFVPLVLWWIFGDKHLDAVWRGTLGFGIIPSSIVFIWRLRMEEPTRYKKDSMKHAKIPYGLIIKRYWGRLLAICIAWFIYDFITYPFGLFSTPILDSLEPAGTSYGVILGWNVVVNLFDMPGTLVGALVVDYFGPKNTMCIGLAIQSIIGFILAGVYPLIKTHIAGFAVLYGIFLTFGEFGPGNCLGLLAAKSGPTAVRGQFYGIAAAVGKIGAFIGTQGFGGASSDRGNSGPFFVGSGLAVVSLLVTFFFVRPLTVDGMRAEDEAFRAYLVEHGWDVSQMGLRDYDDESVSSGRQDQEKEKEPVYS</sequence>
<feature type="compositionally biased region" description="Acidic residues" evidence="6">
    <location>
        <begin position="129"/>
        <end position="148"/>
    </location>
</feature>
<feature type="region of interest" description="Disordered" evidence="6">
    <location>
        <begin position="1"/>
        <end position="48"/>
    </location>
</feature>
<gene>
    <name evidence="9" type="ORF">Clacol_002463</name>
</gene>
<feature type="domain" description="Major facilitator superfamily (MFS) profile" evidence="8">
    <location>
        <begin position="315"/>
        <end position="727"/>
    </location>
</feature>
<dbReference type="InterPro" id="IPR006973">
    <property type="entry name" value="Cwf_Cwc_15"/>
</dbReference>
<dbReference type="PANTHER" id="PTHR23508:SF10">
    <property type="entry name" value="CARBOXYLIC ACID TRANSPORTER PROTEIN HOMOLOG"/>
    <property type="match status" value="1"/>
</dbReference>
<proteinExistence type="predicted"/>
<dbReference type="Pfam" id="PF04889">
    <property type="entry name" value="Cwf_Cwc_15"/>
    <property type="match status" value="1"/>
</dbReference>
<dbReference type="AlphaFoldDB" id="A0AAV5A474"/>
<dbReference type="Proteomes" id="UP001050691">
    <property type="component" value="Unassembled WGS sequence"/>
</dbReference>
<evidence type="ECO:0000256" key="3">
    <source>
        <dbReference type="ARBA" id="ARBA00022692"/>
    </source>
</evidence>
<dbReference type="GO" id="GO:0046943">
    <property type="term" value="F:carboxylic acid transmembrane transporter activity"/>
    <property type="evidence" value="ECO:0007669"/>
    <property type="project" value="TreeGrafter"/>
</dbReference>
<evidence type="ECO:0000256" key="6">
    <source>
        <dbReference type="SAM" id="MobiDB-lite"/>
    </source>
</evidence>
<dbReference type="PANTHER" id="PTHR23508">
    <property type="entry name" value="CARBOXYLIC ACID TRANSPORTER PROTEIN HOMOLOG"/>
    <property type="match status" value="1"/>
</dbReference>
<feature type="transmembrane region" description="Helical" evidence="7">
    <location>
        <begin position="455"/>
        <end position="483"/>
    </location>
</feature>
<evidence type="ECO:0000259" key="8">
    <source>
        <dbReference type="PROSITE" id="PS50850"/>
    </source>
</evidence>
<dbReference type="InterPro" id="IPR020846">
    <property type="entry name" value="MFS_dom"/>
</dbReference>
<dbReference type="FunFam" id="1.20.1250.20:FF:000140">
    <property type="entry name" value="Putative MFS phospholipid transporter"/>
    <property type="match status" value="1"/>
</dbReference>
<feature type="transmembrane region" description="Helical" evidence="7">
    <location>
        <begin position="383"/>
        <end position="405"/>
    </location>
</feature>
<keyword evidence="2" id="KW-0813">Transport</keyword>
<dbReference type="EMBL" id="BPWL01000003">
    <property type="protein sequence ID" value="GJJ08253.1"/>
    <property type="molecule type" value="Genomic_DNA"/>
</dbReference>
<feature type="transmembrane region" description="Helical" evidence="7">
    <location>
        <begin position="411"/>
        <end position="434"/>
    </location>
</feature>
<dbReference type="PROSITE" id="PS50850">
    <property type="entry name" value="MFS"/>
    <property type="match status" value="1"/>
</dbReference>
<keyword evidence="5 7" id="KW-0472">Membrane</keyword>
<protein>
    <recommendedName>
        <fullName evidence="8">Major facilitator superfamily (MFS) profile domain-containing protein</fullName>
    </recommendedName>
</protein>
<accession>A0AAV5A474</accession>
<dbReference type="Gene3D" id="1.20.1250.20">
    <property type="entry name" value="MFS general substrate transporter like domains"/>
    <property type="match status" value="1"/>
</dbReference>
<dbReference type="GO" id="GO:0000398">
    <property type="term" value="P:mRNA splicing, via spliceosome"/>
    <property type="evidence" value="ECO:0007669"/>
    <property type="project" value="InterPro"/>
</dbReference>
<feature type="transmembrane region" description="Helical" evidence="7">
    <location>
        <begin position="705"/>
        <end position="723"/>
    </location>
</feature>
<evidence type="ECO:0000256" key="7">
    <source>
        <dbReference type="SAM" id="Phobius"/>
    </source>
</evidence>
<evidence type="ECO:0000256" key="2">
    <source>
        <dbReference type="ARBA" id="ARBA00022448"/>
    </source>
</evidence>